<accession>A0A195EYL2</accession>
<name>A0A195EYL2_9HYME</name>
<keyword evidence="3" id="KW-1185">Reference proteome</keyword>
<evidence type="ECO:0000256" key="1">
    <source>
        <dbReference type="SAM" id="MobiDB-lite"/>
    </source>
</evidence>
<feature type="region of interest" description="Disordered" evidence="1">
    <location>
        <begin position="1"/>
        <end position="28"/>
    </location>
</feature>
<sequence>MSEKTMGQVQDMPRPSLSTLMKQPFKERDERIDDTIGVITALSFFALPQSRVHRPYSASFEVCFWHSSKKQEGKGGRDAKNAKERKDTKWTSEDHPRGEQKRRSTAAKDTVISYGSETNDAAERRKVYPRKEDARPARAVARKRTPRDVPGGPRSVETAQRLKARGIILL</sequence>
<dbReference type="AlphaFoldDB" id="A0A195EYL2"/>
<feature type="region of interest" description="Disordered" evidence="1">
    <location>
        <begin position="67"/>
        <end position="156"/>
    </location>
</feature>
<feature type="compositionally biased region" description="Basic and acidic residues" evidence="1">
    <location>
        <begin position="69"/>
        <end position="102"/>
    </location>
</feature>
<organism evidence="2 3">
    <name type="scientific">Trachymyrmex septentrionalis</name>
    <dbReference type="NCBI Taxonomy" id="34720"/>
    <lineage>
        <taxon>Eukaryota</taxon>
        <taxon>Metazoa</taxon>
        <taxon>Ecdysozoa</taxon>
        <taxon>Arthropoda</taxon>
        <taxon>Hexapoda</taxon>
        <taxon>Insecta</taxon>
        <taxon>Pterygota</taxon>
        <taxon>Neoptera</taxon>
        <taxon>Endopterygota</taxon>
        <taxon>Hymenoptera</taxon>
        <taxon>Apocrita</taxon>
        <taxon>Aculeata</taxon>
        <taxon>Formicoidea</taxon>
        <taxon>Formicidae</taxon>
        <taxon>Myrmicinae</taxon>
        <taxon>Trachymyrmex</taxon>
    </lineage>
</organism>
<protein>
    <submittedName>
        <fullName evidence="2">Uncharacterized protein</fullName>
    </submittedName>
</protein>
<dbReference type="EMBL" id="KQ981906">
    <property type="protein sequence ID" value="KYN33308.1"/>
    <property type="molecule type" value="Genomic_DNA"/>
</dbReference>
<feature type="compositionally biased region" description="Basic and acidic residues" evidence="1">
    <location>
        <begin position="121"/>
        <end position="136"/>
    </location>
</feature>
<reference evidence="2 3" key="1">
    <citation type="submission" date="2016-03" db="EMBL/GenBank/DDBJ databases">
        <title>Trachymyrmex septentrionalis WGS genome.</title>
        <authorList>
            <person name="Nygaard S."/>
            <person name="Hu H."/>
            <person name="Boomsma J."/>
            <person name="Zhang G."/>
        </authorList>
    </citation>
    <scope>NUCLEOTIDE SEQUENCE [LARGE SCALE GENOMIC DNA]</scope>
    <source>
        <strain evidence="2">Tsep2-gDNA-1</strain>
        <tissue evidence="2">Whole body</tissue>
    </source>
</reference>
<proteinExistence type="predicted"/>
<gene>
    <name evidence="2" type="ORF">ALC56_12457</name>
</gene>
<evidence type="ECO:0000313" key="2">
    <source>
        <dbReference type="EMBL" id="KYN33308.1"/>
    </source>
</evidence>
<evidence type="ECO:0000313" key="3">
    <source>
        <dbReference type="Proteomes" id="UP000078541"/>
    </source>
</evidence>
<dbReference type="Proteomes" id="UP000078541">
    <property type="component" value="Unassembled WGS sequence"/>
</dbReference>